<dbReference type="PIRSF" id="PIRSF006158">
    <property type="entry name" value="UCP006158_SH3"/>
    <property type="match status" value="1"/>
</dbReference>
<proteinExistence type="predicted"/>
<dbReference type="EMBL" id="MJIC01000011">
    <property type="protein sequence ID" value="OFI34511.1"/>
    <property type="molecule type" value="Genomic_DNA"/>
</dbReference>
<evidence type="ECO:0000256" key="5">
    <source>
        <dbReference type="ARBA" id="ARBA00023136"/>
    </source>
</evidence>
<feature type="domain" description="SH3b" evidence="9">
    <location>
        <begin position="28"/>
        <end position="95"/>
    </location>
</feature>
<dbReference type="PROSITE" id="PS51781">
    <property type="entry name" value="SH3B"/>
    <property type="match status" value="1"/>
</dbReference>
<keyword evidence="11" id="KW-1185">Reference proteome</keyword>
<feature type="signal peptide" evidence="8">
    <location>
        <begin position="1"/>
        <end position="19"/>
    </location>
</feature>
<evidence type="ECO:0000259" key="9">
    <source>
        <dbReference type="PROSITE" id="PS51781"/>
    </source>
</evidence>
<dbReference type="InterPro" id="IPR016476">
    <property type="entry name" value="SH3_dom_pro"/>
</dbReference>
<name>A0A1E8FF18_9ALTE</name>
<accession>A0A1E8FF18</accession>
<evidence type="ECO:0000256" key="3">
    <source>
        <dbReference type="ARBA" id="ARBA00022729"/>
    </source>
</evidence>
<dbReference type="OrthoDB" id="9790951at2"/>
<reference evidence="10 11" key="1">
    <citation type="submission" date="2016-09" db="EMBL/GenBank/DDBJ databases">
        <title>Alteromonas lipolytica, a new species isolated from sea water.</title>
        <authorList>
            <person name="Wu Y.-H."/>
            <person name="Cheng H."/>
            <person name="Xu X.-W."/>
        </authorList>
    </citation>
    <scope>NUCLEOTIDE SEQUENCE [LARGE SCALE GENOMIC DNA]</scope>
    <source>
        <strain evidence="10 11">JW12</strain>
    </source>
</reference>
<dbReference type="Gene3D" id="2.30.30.40">
    <property type="entry name" value="SH3 Domains"/>
    <property type="match status" value="1"/>
</dbReference>
<feature type="coiled-coil region" evidence="6">
    <location>
        <begin position="101"/>
        <end position="163"/>
    </location>
</feature>
<keyword evidence="4 7" id="KW-1133">Transmembrane helix</keyword>
<evidence type="ECO:0000256" key="7">
    <source>
        <dbReference type="SAM" id="Phobius"/>
    </source>
</evidence>
<evidence type="ECO:0000256" key="8">
    <source>
        <dbReference type="SAM" id="SignalP"/>
    </source>
</evidence>
<dbReference type="Proteomes" id="UP000176037">
    <property type="component" value="Unassembled WGS sequence"/>
</dbReference>
<evidence type="ECO:0000256" key="6">
    <source>
        <dbReference type="SAM" id="Coils"/>
    </source>
</evidence>
<gene>
    <name evidence="10" type="ORF">BFC17_17915</name>
</gene>
<dbReference type="Pfam" id="PF08239">
    <property type="entry name" value="SH3_3"/>
    <property type="match status" value="1"/>
</dbReference>
<evidence type="ECO:0000256" key="1">
    <source>
        <dbReference type="ARBA" id="ARBA00004167"/>
    </source>
</evidence>
<keyword evidence="2 7" id="KW-0812">Transmembrane</keyword>
<protein>
    <recommendedName>
        <fullName evidence="9">SH3b domain-containing protein</fullName>
    </recommendedName>
</protein>
<keyword evidence="6" id="KW-0175">Coiled coil</keyword>
<sequence>MRLLTFLVGLMVVGLPVFAQETSDSSAATADHYIADNLFIYMHSGPGRNYRILGSVEAGLPVAVLETNTEKGFTEIRDPDGREGWVESQYLIDTISRRTQLPLLSQRLADSEQQLNRAQSRTAALNKELAQVKQQNTQLQAELNQAQQSVTALQQQVGDQDAQERYRMFSYGGIVAGAGVILGIIVTFIPKRRRRNDNWM</sequence>
<dbReference type="GO" id="GO:0016020">
    <property type="term" value="C:membrane"/>
    <property type="evidence" value="ECO:0007669"/>
    <property type="project" value="UniProtKB-SubCell"/>
</dbReference>
<dbReference type="Gene3D" id="1.20.5.340">
    <property type="match status" value="1"/>
</dbReference>
<evidence type="ECO:0000313" key="10">
    <source>
        <dbReference type="EMBL" id="OFI34511.1"/>
    </source>
</evidence>
<dbReference type="InterPro" id="IPR003646">
    <property type="entry name" value="SH3-like_bac-type"/>
</dbReference>
<evidence type="ECO:0000256" key="4">
    <source>
        <dbReference type="ARBA" id="ARBA00022989"/>
    </source>
</evidence>
<keyword evidence="3 8" id="KW-0732">Signal</keyword>
<feature type="transmembrane region" description="Helical" evidence="7">
    <location>
        <begin position="168"/>
        <end position="190"/>
    </location>
</feature>
<evidence type="ECO:0000256" key="2">
    <source>
        <dbReference type="ARBA" id="ARBA00022692"/>
    </source>
</evidence>
<feature type="chain" id="PRO_5009214114" description="SH3b domain-containing protein" evidence="8">
    <location>
        <begin position="20"/>
        <end position="200"/>
    </location>
</feature>
<dbReference type="NCBIfam" id="TIGR04211">
    <property type="entry name" value="SH3_and_anchor"/>
    <property type="match status" value="1"/>
</dbReference>
<dbReference type="RefSeq" id="WP_070176382.1">
    <property type="nucleotide sequence ID" value="NZ_BMJR01000012.1"/>
</dbReference>
<evidence type="ECO:0000313" key="11">
    <source>
        <dbReference type="Proteomes" id="UP000176037"/>
    </source>
</evidence>
<comment type="caution">
    <text evidence="10">The sequence shown here is derived from an EMBL/GenBank/DDBJ whole genome shotgun (WGS) entry which is preliminary data.</text>
</comment>
<comment type="subcellular location">
    <subcellularLocation>
        <location evidence="1">Membrane</location>
        <topology evidence="1">Single-pass membrane protein</topology>
    </subcellularLocation>
</comment>
<dbReference type="AlphaFoldDB" id="A0A1E8FF18"/>
<keyword evidence="5 7" id="KW-0472">Membrane</keyword>
<dbReference type="STRING" id="1856405.BFC17_17915"/>
<organism evidence="10 11">
    <name type="scientific">Alteromonas lipolytica</name>
    <dbReference type="NCBI Taxonomy" id="1856405"/>
    <lineage>
        <taxon>Bacteria</taxon>
        <taxon>Pseudomonadati</taxon>
        <taxon>Pseudomonadota</taxon>
        <taxon>Gammaproteobacteria</taxon>
        <taxon>Alteromonadales</taxon>
        <taxon>Alteromonadaceae</taxon>
        <taxon>Alteromonas/Salinimonas group</taxon>
        <taxon>Alteromonas</taxon>
    </lineage>
</organism>
<dbReference type="SMART" id="SM00287">
    <property type="entry name" value="SH3b"/>
    <property type="match status" value="1"/>
</dbReference>